<feature type="domain" description="C2H2-type" evidence="9">
    <location>
        <begin position="59"/>
        <end position="87"/>
    </location>
</feature>
<organism evidence="10 11">
    <name type="scientific">Rhamnusium bicolor</name>
    <dbReference type="NCBI Taxonomy" id="1586634"/>
    <lineage>
        <taxon>Eukaryota</taxon>
        <taxon>Metazoa</taxon>
        <taxon>Ecdysozoa</taxon>
        <taxon>Arthropoda</taxon>
        <taxon>Hexapoda</taxon>
        <taxon>Insecta</taxon>
        <taxon>Pterygota</taxon>
        <taxon>Neoptera</taxon>
        <taxon>Endopterygota</taxon>
        <taxon>Coleoptera</taxon>
        <taxon>Polyphaga</taxon>
        <taxon>Cucujiformia</taxon>
        <taxon>Chrysomeloidea</taxon>
        <taxon>Cerambycidae</taxon>
        <taxon>Lepturinae</taxon>
        <taxon>Rhagiini</taxon>
        <taxon>Rhamnusium</taxon>
    </lineage>
</organism>
<keyword evidence="4 7" id="KW-0863">Zinc-finger</keyword>
<feature type="domain" description="C2H2-type" evidence="9">
    <location>
        <begin position="88"/>
        <end position="116"/>
    </location>
</feature>
<dbReference type="AlphaFoldDB" id="A0AAV8WJF3"/>
<dbReference type="PROSITE" id="PS00028">
    <property type="entry name" value="ZINC_FINGER_C2H2_1"/>
    <property type="match status" value="4"/>
</dbReference>
<comment type="caution">
    <text evidence="10">The sequence shown here is derived from an EMBL/GenBank/DDBJ whole genome shotgun (WGS) entry which is preliminary data.</text>
</comment>
<dbReference type="PANTHER" id="PTHR24394">
    <property type="entry name" value="ZINC FINGER PROTEIN"/>
    <property type="match status" value="1"/>
</dbReference>
<dbReference type="EMBL" id="JANEYF010005896">
    <property type="protein sequence ID" value="KAJ8926392.1"/>
    <property type="molecule type" value="Genomic_DNA"/>
</dbReference>
<evidence type="ECO:0000256" key="4">
    <source>
        <dbReference type="ARBA" id="ARBA00022771"/>
    </source>
</evidence>
<dbReference type="Pfam" id="PF00096">
    <property type="entry name" value="zf-C2H2"/>
    <property type="match status" value="2"/>
</dbReference>
<keyword evidence="3" id="KW-0677">Repeat</keyword>
<protein>
    <recommendedName>
        <fullName evidence="9">C2H2-type domain-containing protein</fullName>
    </recommendedName>
</protein>
<dbReference type="SMART" id="SM00355">
    <property type="entry name" value="ZnF_C2H2"/>
    <property type="match status" value="6"/>
</dbReference>
<proteinExistence type="predicted"/>
<evidence type="ECO:0000313" key="10">
    <source>
        <dbReference type="EMBL" id="KAJ8926392.1"/>
    </source>
</evidence>
<feature type="domain" description="C2H2-type" evidence="9">
    <location>
        <begin position="145"/>
        <end position="172"/>
    </location>
</feature>
<accession>A0AAV8WJF3</accession>
<dbReference type="SUPFAM" id="SSF57667">
    <property type="entry name" value="beta-beta-alpha zinc fingers"/>
    <property type="match status" value="2"/>
</dbReference>
<gene>
    <name evidence="10" type="ORF">NQ314_021176</name>
</gene>
<evidence type="ECO:0000256" key="7">
    <source>
        <dbReference type="PROSITE-ProRule" id="PRU00042"/>
    </source>
</evidence>
<evidence type="ECO:0000256" key="3">
    <source>
        <dbReference type="ARBA" id="ARBA00022737"/>
    </source>
</evidence>
<dbReference type="InterPro" id="IPR036236">
    <property type="entry name" value="Znf_C2H2_sf"/>
</dbReference>
<sequence>MKKTCEICGVTTRRDNFNMHMKNHSFGRQVCHICGSIHKSLQSFKTHLFHFHNAKKKPYTCGECGAVFKYSYRLSDHKRKVHTDFRPYQCDSCDKKYLNRGTLRKHIKLIHLKLREYLCKYCQKDYSSPRALKVHVRQHTKETPYVCEICCKGFRQSVSLKTHMAKHVKVEQASTSQIDQEEEDEDGKKNMTDIVEEEN</sequence>
<feature type="domain" description="C2H2-type" evidence="9">
    <location>
        <begin position="117"/>
        <end position="144"/>
    </location>
</feature>
<reference evidence="10" key="1">
    <citation type="journal article" date="2023" name="Insect Mol. Biol.">
        <title>Genome sequencing provides insights into the evolution of gene families encoding plant cell wall-degrading enzymes in longhorned beetles.</title>
        <authorList>
            <person name="Shin N.R."/>
            <person name="Okamura Y."/>
            <person name="Kirsch R."/>
            <person name="Pauchet Y."/>
        </authorList>
    </citation>
    <scope>NUCLEOTIDE SEQUENCE</scope>
    <source>
        <strain evidence="10">RBIC_L_NR</strain>
    </source>
</reference>
<dbReference type="Pfam" id="PF13894">
    <property type="entry name" value="zf-C2H2_4"/>
    <property type="match status" value="2"/>
</dbReference>
<dbReference type="FunFam" id="3.30.160.60:FF:000100">
    <property type="entry name" value="Zinc finger 45-like"/>
    <property type="match status" value="1"/>
</dbReference>
<dbReference type="PANTHER" id="PTHR24394:SF29">
    <property type="entry name" value="MYONEURIN"/>
    <property type="match status" value="1"/>
</dbReference>
<keyword evidence="6" id="KW-0539">Nucleus</keyword>
<evidence type="ECO:0000256" key="6">
    <source>
        <dbReference type="ARBA" id="ARBA00023242"/>
    </source>
</evidence>
<dbReference type="GO" id="GO:0008270">
    <property type="term" value="F:zinc ion binding"/>
    <property type="evidence" value="ECO:0007669"/>
    <property type="project" value="UniProtKB-KW"/>
</dbReference>
<evidence type="ECO:0000256" key="1">
    <source>
        <dbReference type="ARBA" id="ARBA00004123"/>
    </source>
</evidence>
<dbReference type="InterPro" id="IPR013087">
    <property type="entry name" value="Znf_C2H2_type"/>
</dbReference>
<dbReference type="GO" id="GO:0005634">
    <property type="term" value="C:nucleus"/>
    <property type="evidence" value="ECO:0007669"/>
    <property type="project" value="UniProtKB-SubCell"/>
</dbReference>
<dbReference type="Proteomes" id="UP001162156">
    <property type="component" value="Unassembled WGS sequence"/>
</dbReference>
<dbReference type="FunFam" id="3.30.160.60:FF:000065">
    <property type="entry name" value="B-cell CLL/lymphoma 6, member B"/>
    <property type="match status" value="1"/>
</dbReference>
<keyword evidence="5" id="KW-0862">Zinc</keyword>
<feature type="region of interest" description="Disordered" evidence="8">
    <location>
        <begin position="171"/>
        <end position="199"/>
    </location>
</feature>
<evidence type="ECO:0000259" key="9">
    <source>
        <dbReference type="PROSITE" id="PS50157"/>
    </source>
</evidence>
<comment type="subcellular location">
    <subcellularLocation>
        <location evidence="1">Nucleus</location>
    </subcellularLocation>
</comment>
<evidence type="ECO:0000256" key="5">
    <source>
        <dbReference type="ARBA" id="ARBA00022833"/>
    </source>
</evidence>
<dbReference type="Gene3D" id="3.30.160.60">
    <property type="entry name" value="Classic Zinc Finger"/>
    <property type="match status" value="4"/>
</dbReference>
<evidence type="ECO:0000256" key="8">
    <source>
        <dbReference type="SAM" id="MobiDB-lite"/>
    </source>
</evidence>
<name>A0AAV8WJF3_9CUCU</name>
<dbReference type="GO" id="GO:0000981">
    <property type="term" value="F:DNA-binding transcription factor activity, RNA polymerase II-specific"/>
    <property type="evidence" value="ECO:0007669"/>
    <property type="project" value="TreeGrafter"/>
</dbReference>
<evidence type="ECO:0000313" key="11">
    <source>
        <dbReference type="Proteomes" id="UP001162156"/>
    </source>
</evidence>
<keyword evidence="2" id="KW-0479">Metal-binding</keyword>
<keyword evidence="11" id="KW-1185">Reference proteome</keyword>
<dbReference type="PROSITE" id="PS50157">
    <property type="entry name" value="ZINC_FINGER_C2H2_2"/>
    <property type="match status" value="4"/>
</dbReference>
<evidence type="ECO:0000256" key="2">
    <source>
        <dbReference type="ARBA" id="ARBA00022723"/>
    </source>
</evidence>